<feature type="transmembrane region" description="Helical" evidence="1">
    <location>
        <begin position="64"/>
        <end position="81"/>
    </location>
</feature>
<reference evidence="2 3" key="1">
    <citation type="submission" date="2019-07" db="EMBL/GenBank/DDBJ databases">
        <title>Lentzea xizangensis sp. nov., isolated from Qinghai-Tibetan Plateau Soils.</title>
        <authorList>
            <person name="Huang J."/>
        </authorList>
    </citation>
    <scope>NUCLEOTIDE SEQUENCE [LARGE SCALE GENOMIC DNA]</scope>
    <source>
        <strain evidence="2 3">FXJ1.1311</strain>
    </source>
</reference>
<keyword evidence="3" id="KW-1185">Reference proteome</keyword>
<proteinExistence type="predicted"/>
<feature type="transmembrane region" description="Helical" evidence="1">
    <location>
        <begin position="33"/>
        <end position="52"/>
    </location>
</feature>
<dbReference type="RefSeq" id="WP_146353491.1">
    <property type="nucleotide sequence ID" value="NZ_VOBR01000011.1"/>
</dbReference>
<keyword evidence="1" id="KW-0472">Membrane</keyword>
<gene>
    <name evidence="2" type="ORF">FKR81_19405</name>
</gene>
<dbReference type="Proteomes" id="UP000316639">
    <property type="component" value="Unassembled WGS sequence"/>
</dbReference>
<evidence type="ECO:0000313" key="3">
    <source>
        <dbReference type="Proteomes" id="UP000316639"/>
    </source>
</evidence>
<dbReference type="EMBL" id="VOBR01000011">
    <property type="protein sequence ID" value="TWP50771.1"/>
    <property type="molecule type" value="Genomic_DNA"/>
</dbReference>
<comment type="caution">
    <text evidence="2">The sequence shown here is derived from an EMBL/GenBank/DDBJ whole genome shotgun (WGS) entry which is preliminary data.</text>
</comment>
<keyword evidence="1" id="KW-0812">Transmembrane</keyword>
<evidence type="ECO:0000313" key="2">
    <source>
        <dbReference type="EMBL" id="TWP50771.1"/>
    </source>
</evidence>
<dbReference type="AlphaFoldDB" id="A0A563ETF0"/>
<organism evidence="2 3">
    <name type="scientific">Lentzea tibetensis</name>
    <dbReference type="NCBI Taxonomy" id="2591470"/>
    <lineage>
        <taxon>Bacteria</taxon>
        <taxon>Bacillati</taxon>
        <taxon>Actinomycetota</taxon>
        <taxon>Actinomycetes</taxon>
        <taxon>Pseudonocardiales</taxon>
        <taxon>Pseudonocardiaceae</taxon>
        <taxon>Lentzea</taxon>
    </lineage>
</organism>
<keyword evidence="1" id="KW-1133">Transmembrane helix</keyword>
<protein>
    <submittedName>
        <fullName evidence="2">Uncharacterized protein</fullName>
    </submittedName>
</protein>
<evidence type="ECO:0000256" key="1">
    <source>
        <dbReference type="SAM" id="Phobius"/>
    </source>
</evidence>
<dbReference type="OrthoDB" id="9976823at2"/>
<name>A0A563ETF0_9PSEU</name>
<sequence length="82" mass="9100">MVLLVLPWIVFIGTTSTVRINGVVTERHETNFFALFSAITCICIAWAMAFQWETQADRHPRWKVVAGLIAVAAVAAGYFGLM</sequence>
<accession>A0A563ETF0</accession>